<sequence>MGSACCVAARDQAIVNGSGSELLHRNMRCSPTWSFHWDNHGRVAGEDTSISWFPDVISQNDGSVVKYGSACVSEDGSLSGSFQSRTWQKSPTSGGAAGQLRTPASDQSISRNISVDLNLEQQVRESIEAPSASCPSPPKLSLSLPSASSLVTSPLSSQSHVRPTSSTTTRWPLELKSPNRYSVREERPVMPSWSNESTSGSHGCSSDGWSMHAFSELMATSRRERWSFDNDTWGSHREKISTSNGRISASPSVDLQICGVCSKQLLEKSLWSSQKIVISNELPVVAVLTCGHVYHAECLEHMTSEIDNYDPACPICTLGEKTTHKLSEKAFKAEMGFKAKINKRSRNRVVDSDIDDDPSVFNCPKENGFEGKASSPLQIITLHGKRVFSGPNLARHDLCVCFEEALSDVGIAHRVQGKTLLIYRKAKYLLNSLVSQLNRAVVFNLCKGIDSRIFESKELRGKKEFLDLFIEEMNQFLNQLKLFKGTDQAFESNNCRAHAKAQLLDLETLVRSFARLCFTC</sequence>
<evidence type="ECO:0000259" key="3">
    <source>
        <dbReference type="PROSITE" id="PS50089"/>
    </source>
</evidence>
<keyword evidence="1" id="KW-0863">Zinc-finger</keyword>
<evidence type="ECO:0000313" key="4">
    <source>
        <dbReference type="EMBL" id="KAK9007587.1"/>
    </source>
</evidence>
<dbReference type="Gene3D" id="3.30.40.10">
    <property type="entry name" value="Zinc/RING finger domain, C3HC4 (zinc finger)"/>
    <property type="match status" value="1"/>
</dbReference>
<dbReference type="InterPro" id="IPR013083">
    <property type="entry name" value="Znf_RING/FYVE/PHD"/>
</dbReference>
<name>A0ABR2R3R3_9ROSI</name>
<keyword evidence="5" id="KW-1185">Reference proteome</keyword>
<feature type="region of interest" description="Disordered" evidence="2">
    <location>
        <begin position="126"/>
        <end position="172"/>
    </location>
</feature>
<dbReference type="PROSITE" id="PS50089">
    <property type="entry name" value="ZF_RING_2"/>
    <property type="match status" value="1"/>
</dbReference>
<dbReference type="SMART" id="SM00184">
    <property type="entry name" value="RING"/>
    <property type="match status" value="1"/>
</dbReference>
<feature type="compositionally biased region" description="Low complexity" evidence="2">
    <location>
        <begin position="128"/>
        <end position="159"/>
    </location>
</feature>
<dbReference type="PANTHER" id="PTHR31150:SF26">
    <property type="entry name" value="RING-TYPE DOMAIN-CONTAINING PROTEIN"/>
    <property type="match status" value="1"/>
</dbReference>
<comment type="caution">
    <text evidence="4">The sequence shown here is derived from an EMBL/GenBank/DDBJ whole genome shotgun (WGS) entry which is preliminary data.</text>
</comment>
<dbReference type="InterPro" id="IPR001841">
    <property type="entry name" value="Znf_RING"/>
</dbReference>
<protein>
    <recommendedName>
        <fullName evidence="3">RING-type domain-containing protein</fullName>
    </recommendedName>
</protein>
<dbReference type="PANTHER" id="PTHR31150">
    <property type="entry name" value="EXPRESSED PROTEIN"/>
    <property type="match status" value="1"/>
</dbReference>
<dbReference type="SUPFAM" id="SSF57850">
    <property type="entry name" value="RING/U-box"/>
    <property type="match status" value="1"/>
</dbReference>
<dbReference type="EMBL" id="JBBPBN010000026">
    <property type="protein sequence ID" value="KAK9007587.1"/>
    <property type="molecule type" value="Genomic_DNA"/>
</dbReference>
<feature type="compositionally biased region" description="Polar residues" evidence="2">
    <location>
        <begin position="78"/>
        <end position="93"/>
    </location>
</feature>
<gene>
    <name evidence="4" type="ORF">V6N11_074507</name>
</gene>
<organism evidence="4 5">
    <name type="scientific">Hibiscus sabdariffa</name>
    <name type="common">roselle</name>
    <dbReference type="NCBI Taxonomy" id="183260"/>
    <lineage>
        <taxon>Eukaryota</taxon>
        <taxon>Viridiplantae</taxon>
        <taxon>Streptophyta</taxon>
        <taxon>Embryophyta</taxon>
        <taxon>Tracheophyta</taxon>
        <taxon>Spermatophyta</taxon>
        <taxon>Magnoliopsida</taxon>
        <taxon>eudicotyledons</taxon>
        <taxon>Gunneridae</taxon>
        <taxon>Pentapetalae</taxon>
        <taxon>rosids</taxon>
        <taxon>malvids</taxon>
        <taxon>Malvales</taxon>
        <taxon>Malvaceae</taxon>
        <taxon>Malvoideae</taxon>
        <taxon>Hibiscus</taxon>
    </lineage>
</organism>
<evidence type="ECO:0000256" key="1">
    <source>
        <dbReference type="PROSITE-ProRule" id="PRU00175"/>
    </source>
</evidence>
<keyword evidence="1" id="KW-0862">Zinc</keyword>
<feature type="domain" description="RING-type" evidence="3">
    <location>
        <begin position="258"/>
        <end position="317"/>
    </location>
</feature>
<feature type="region of interest" description="Disordered" evidence="2">
    <location>
        <begin position="78"/>
        <end position="109"/>
    </location>
</feature>
<keyword evidence="1" id="KW-0479">Metal-binding</keyword>
<proteinExistence type="predicted"/>
<reference evidence="4 5" key="1">
    <citation type="journal article" date="2024" name="G3 (Bethesda)">
        <title>Genome assembly of Hibiscus sabdariffa L. provides insights into metabolisms of medicinal natural products.</title>
        <authorList>
            <person name="Kim T."/>
        </authorList>
    </citation>
    <scope>NUCLEOTIDE SEQUENCE [LARGE SCALE GENOMIC DNA]</scope>
    <source>
        <strain evidence="4">TK-2024</strain>
        <tissue evidence="4">Old leaves</tissue>
    </source>
</reference>
<dbReference type="Proteomes" id="UP001396334">
    <property type="component" value="Unassembled WGS sequence"/>
</dbReference>
<evidence type="ECO:0000256" key="2">
    <source>
        <dbReference type="SAM" id="MobiDB-lite"/>
    </source>
</evidence>
<feature type="compositionally biased region" description="Polar residues" evidence="2">
    <location>
        <begin position="160"/>
        <end position="170"/>
    </location>
</feature>
<accession>A0ABR2R3R3</accession>
<evidence type="ECO:0000313" key="5">
    <source>
        <dbReference type="Proteomes" id="UP001396334"/>
    </source>
</evidence>